<dbReference type="CDD" id="cd17321">
    <property type="entry name" value="MFS_MMR_MDR_like"/>
    <property type="match status" value="1"/>
</dbReference>
<evidence type="ECO:0000256" key="1">
    <source>
        <dbReference type="ARBA" id="ARBA00004651"/>
    </source>
</evidence>
<dbReference type="GO" id="GO:0005886">
    <property type="term" value="C:plasma membrane"/>
    <property type="evidence" value="ECO:0007669"/>
    <property type="project" value="UniProtKB-SubCell"/>
</dbReference>
<accession>A0A372ZRA0</accession>
<feature type="transmembrane region" description="Helical" evidence="7">
    <location>
        <begin position="312"/>
        <end position="333"/>
    </location>
</feature>
<keyword evidence="10" id="KW-1185">Reference proteome</keyword>
<dbReference type="EMBL" id="QVIG01000001">
    <property type="protein sequence ID" value="RGD57715.1"/>
    <property type="molecule type" value="Genomic_DNA"/>
</dbReference>
<dbReference type="GO" id="GO:0046677">
    <property type="term" value="P:response to antibiotic"/>
    <property type="evidence" value="ECO:0007669"/>
    <property type="project" value="UniProtKB-KW"/>
</dbReference>
<dbReference type="AlphaFoldDB" id="A0A372ZRA0"/>
<dbReference type="InterPro" id="IPR011701">
    <property type="entry name" value="MFS"/>
</dbReference>
<gene>
    <name evidence="9" type="ORF">DR950_07855</name>
</gene>
<evidence type="ECO:0000259" key="8">
    <source>
        <dbReference type="PROSITE" id="PS50850"/>
    </source>
</evidence>
<proteinExistence type="predicted"/>
<dbReference type="RefSeq" id="WP_117486462.1">
    <property type="nucleotide sequence ID" value="NZ_QVIG01000001.1"/>
</dbReference>
<dbReference type="InterPro" id="IPR020846">
    <property type="entry name" value="MFS_dom"/>
</dbReference>
<feature type="transmembrane region" description="Helical" evidence="7">
    <location>
        <begin position="210"/>
        <end position="230"/>
    </location>
</feature>
<feature type="transmembrane region" description="Helical" evidence="7">
    <location>
        <begin position="46"/>
        <end position="65"/>
    </location>
</feature>
<dbReference type="PANTHER" id="PTHR42718">
    <property type="entry name" value="MAJOR FACILITATOR SUPERFAMILY MULTIDRUG TRANSPORTER MFSC"/>
    <property type="match status" value="1"/>
</dbReference>
<dbReference type="SUPFAM" id="SSF103473">
    <property type="entry name" value="MFS general substrate transporter"/>
    <property type="match status" value="1"/>
</dbReference>
<evidence type="ECO:0000256" key="4">
    <source>
        <dbReference type="ARBA" id="ARBA00023136"/>
    </source>
</evidence>
<evidence type="ECO:0000256" key="6">
    <source>
        <dbReference type="SAM" id="MobiDB-lite"/>
    </source>
</evidence>
<dbReference type="PROSITE" id="PS50850">
    <property type="entry name" value="MFS"/>
    <property type="match status" value="1"/>
</dbReference>
<dbReference type="Proteomes" id="UP000263377">
    <property type="component" value="Unassembled WGS sequence"/>
</dbReference>
<sequence>MNPPRHHRGLVLAASITGAVLVAVDGTALTVARPALQHDLHASVAAVQWASTGYLVTVAALLVFAGRLGDRYGHRRVFALGVTGFAAASLGIAVAPGIGWVVALRVLQGAAGALLQPATLGMLRAAWPADRLAGPIAIRTAAIGLAAAAGPLVGGALTAHLGWRSVFLLGLLPAAAALLAALAVPAGAGSPGTRSPAAGRGNRHGSGLDLSGAALLALALALLVQSLVTLPDTGRPLVPLLGLTVAGVLALVLVRHERRTTNPLLPPALLRSTAVAPPLVVLLAASAALQGTLFPATYYLQDVLGLDPLRSALRAVPLAVTMILAAPGSAWLAKRHGERAVVLPGMALITTGALLTALLGTGSGTLAIAGCFALLGTGFGAVMATATTMVVRGASAARAGVAGGLQQTVLNIGPALGIALATAAAGRTDPGAALAPSALTMAAVAGAGTLVAARQTGRAAGPTAGGAADRAAGPASGARPEAAGRR</sequence>
<feature type="transmembrane region" description="Helical" evidence="7">
    <location>
        <begin position="340"/>
        <end position="360"/>
    </location>
</feature>
<keyword evidence="4 7" id="KW-0472">Membrane</keyword>
<feature type="region of interest" description="Disordered" evidence="6">
    <location>
        <begin position="459"/>
        <end position="486"/>
    </location>
</feature>
<name>A0A372ZRA0_9ACTN</name>
<dbReference type="PANTHER" id="PTHR42718:SF42">
    <property type="entry name" value="EXPORT PROTEIN"/>
    <property type="match status" value="1"/>
</dbReference>
<dbReference type="Gene3D" id="1.20.1720.10">
    <property type="entry name" value="Multidrug resistance protein D"/>
    <property type="match status" value="1"/>
</dbReference>
<dbReference type="GO" id="GO:0022857">
    <property type="term" value="F:transmembrane transporter activity"/>
    <property type="evidence" value="ECO:0007669"/>
    <property type="project" value="InterPro"/>
</dbReference>
<comment type="subcellular location">
    <subcellularLocation>
        <location evidence="1">Cell membrane</location>
        <topology evidence="1">Multi-pass membrane protein</topology>
    </subcellularLocation>
</comment>
<evidence type="ECO:0000256" key="3">
    <source>
        <dbReference type="ARBA" id="ARBA00022989"/>
    </source>
</evidence>
<dbReference type="InterPro" id="IPR036259">
    <property type="entry name" value="MFS_trans_sf"/>
</dbReference>
<protein>
    <submittedName>
        <fullName evidence="9">MFS transporter</fullName>
    </submittedName>
</protein>
<dbReference type="Pfam" id="PF07690">
    <property type="entry name" value="MFS_1"/>
    <property type="match status" value="1"/>
</dbReference>
<evidence type="ECO:0000256" key="7">
    <source>
        <dbReference type="SAM" id="Phobius"/>
    </source>
</evidence>
<feature type="transmembrane region" description="Helical" evidence="7">
    <location>
        <begin position="275"/>
        <end position="300"/>
    </location>
</feature>
<feature type="transmembrane region" description="Helical" evidence="7">
    <location>
        <begin position="236"/>
        <end position="254"/>
    </location>
</feature>
<feature type="domain" description="Major facilitator superfamily (MFS) profile" evidence="8">
    <location>
        <begin position="11"/>
        <end position="460"/>
    </location>
</feature>
<evidence type="ECO:0000313" key="9">
    <source>
        <dbReference type="EMBL" id="RGD57715.1"/>
    </source>
</evidence>
<evidence type="ECO:0000256" key="2">
    <source>
        <dbReference type="ARBA" id="ARBA00022692"/>
    </source>
</evidence>
<reference evidence="9 10" key="1">
    <citation type="submission" date="2018-08" db="EMBL/GenBank/DDBJ databases">
        <title>Diversity &amp; Physiological Properties of Lignin-Decomposing Actinobacteria from Soil.</title>
        <authorList>
            <person name="Roh S.G."/>
            <person name="Kim S.B."/>
        </authorList>
    </citation>
    <scope>NUCLEOTIDE SEQUENCE [LARGE SCALE GENOMIC DNA]</scope>
    <source>
        <strain evidence="9 10">MMS17-GH009</strain>
    </source>
</reference>
<feature type="transmembrane region" description="Helical" evidence="7">
    <location>
        <begin position="77"/>
        <end position="103"/>
    </location>
</feature>
<organism evidence="9 10">
    <name type="scientific">Kitasatospora xanthocidica</name>
    <dbReference type="NCBI Taxonomy" id="83382"/>
    <lineage>
        <taxon>Bacteria</taxon>
        <taxon>Bacillati</taxon>
        <taxon>Actinomycetota</taxon>
        <taxon>Actinomycetes</taxon>
        <taxon>Kitasatosporales</taxon>
        <taxon>Streptomycetaceae</taxon>
        <taxon>Kitasatospora</taxon>
    </lineage>
</organism>
<feature type="transmembrane region" description="Helical" evidence="7">
    <location>
        <begin position="109"/>
        <end position="127"/>
    </location>
</feature>
<keyword evidence="5" id="KW-0046">Antibiotic resistance</keyword>
<evidence type="ECO:0000313" key="10">
    <source>
        <dbReference type="Proteomes" id="UP000263377"/>
    </source>
</evidence>
<feature type="transmembrane region" description="Helical" evidence="7">
    <location>
        <begin position="366"/>
        <end position="391"/>
    </location>
</feature>
<keyword evidence="2 7" id="KW-0812">Transmembrane</keyword>
<comment type="caution">
    <text evidence="9">The sequence shown here is derived from an EMBL/GenBank/DDBJ whole genome shotgun (WGS) entry which is preliminary data.</text>
</comment>
<feature type="transmembrane region" description="Helical" evidence="7">
    <location>
        <begin position="167"/>
        <end position="189"/>
    </location>
</feature>
<keyword evidence="3 7" id="KW-1133">Transmembrane helix</keyword>
<feature type="transmembrane region" description="Helical" evidence="7">
    <location>
        <begin position="136"/>
        <end position="161"/>
    </location>
</feature>
<evidence type="ECO:0000256" key="5">
    <source>
        <dbReference type="ARBA" id="ARBA00023251"/>
    </source>
</evidence>
<dbReference type="Gene3D" id="1.20.1250.20">
    <property type="entry name" value="MFS general substrate transporter like domains"/>
    <property type="match status" value="1"/>
</dbReference>